<keyword evidence="7 9" id="KW-0472">Membrane</keyword>
<keyword evidence="9" id="KW-0520">NAD</keyword>
<comment type="similarity">
    <text evidence="2 9">Belongs to the complex I subunit 3 family.</text>
</comment>
<keyword evidence="9" id="KW-1278">Translocase</keyword>
<evidence type="ECO:0000256" key="1">
    <source>
        <dbReference type="ARBA" id="ARBA00004370"/>
    </source>
</evidence>
<keyword evidence="5 9" id="KW-0812">Transmembrane</keyword>
<organism evidence="10">
    <name type="scientific">Abaria herringbona</name>
    <dbReference type="NCBI Taxonomy" id="2996732"/>
    <lineage>
        <taxon>Eukaryota</taxon>
        <taxon>Metazoa</taxon>
        <taxon>Ecdysozoa</taxon>
        <taxon>Arthropoda</taxon>
        <taxon>Hexapoda</taxon>
        <taxon>Insecta</taxon>
        <taxon>Pterygota</taxon>
        <taxon>Neoptera</taxon>
        <taxon>Endopterygota</taxon>
        <taxon>Trichoptera</taxon>
        <taxon>Annulipalpia</taxon>
        <taxon>Psychomyioidea</taxon>
        <taxon>Xiphocentronidae</taxon>
        <taxon>Xiphocentroninae</taxon>
        <taxon>Abaria</taxon>
    </lineage>
</organism>
<comment type="subcellular location">
    <subcellularLocation>
        <location evidence="1">Membrane</location>
    </subcellularLocation>
    <subcellularLocation>
        <location evidence="9">Mitochondrion membrane</location>
        <topology evidence="9">Multi-pass membrane protein</topology>
    </subcellularLocation>
</comment>
<keyword evidence="4 9" id="KW-0813">Transport</keyword>
<dbReference type="PANTHER" id="PTHR11058:SF9">
    <property type="entry name" value="NADH-UBIQUINONE OXIDOREDUCTASE CHAIN 3"/>
    <property type="match status" value="1"/>
</dbReference>
<accession>A0A9E8RSX2</accession>
<dbReference type="GO" id="GO:0031966">
    <property type="term" value="C:mitochondrial membrane"/>
    <property type="evidence" value="ECO:0007669"/>
    <property type="project" value="UniProtKB-SubCell"/>
</dbReference>
<keyword evidence="6 9" id="KW-1133">Transmembrane helix</keyword>
<dbReference type="InterPro" id="IPR000440">
    <property type="entry name" value="NADH_UbQ/plastoQ_OxRdtase_su3"/>
</dbReference>
<gene>
    <name evidence="10" type="primary">ND3</name>
</gene>
<dbReference type="InterPro" id="IPR038430">
    <property type="entry name" value="NDAH_ubi_oxred_su3_sf"/>
</dbReference>
<evidence type="ECO:0000256" key="2">
    <source>
        <dbReference type="ARBA" id="ARBA00008472"/>
    </source>
</evidence>
<feature type="transmembrane region" description="Helical" evidence="9">
    <location>
        <begin position="57"/>
        <end position="83"/>
    </location>
</feature>
<keyword evidence="9 10" id="KW-0496">Mitochondrion</keyword>
<reference evidence="10" key="1">
    <citation type="submission" date="2021-11" db="EMBL/GenBank/DDBJ databases">
        <authorList>
            <person name="Ge X.-Y."/>
            <person name="Peng L."/>
            <person name="Sun C.-H."/>
            <person name="Wang B.-X."/>
        </authorList>
    </citation>
    <scope>NUCLEOTIDE SEQUENCE</scope>
</reference>
<feature type="transmembrane region" description="Helical" evidence="9">
    <location>
        <begin position="89"/>
        <end position="108"/>
    </location>
</feature>
<sequence length="117" mass="13987">MMKLMIMFFFFLILSMALILISLLISKKKFFILEKNSPFECGFNPKSVSRMPFSIHFFMITLLFLIFDVEISIILPFIILIFLNNMNNYILMLNLLMLILILGLFHEWNQNILNWKI</sequence>
<comment type="catalytic activity">
    <reaction evidence="8 9">
        <text>a ubiquinone + NADH + 5 H(+)(in) = a ubiquinol + NAD(+) + 4 H(+)(out)</text>
        <dbReference type="Rhea" id="RHEA:29091"/>
        <dbReference type="Rhea" id="RHEA-COMP:9565"/>
        <dbReference type="Rhea" id="RHEA-COMP:9566"/>
        <dbReference type="ChEBI" id="CHEBI:15378"/>
        <dbReference type="ChEBI" id="CHEBI:16389"/>
        <dbReference type="ChEBI" id="CHEBI:17976"/>
        <dbReference type="ChEBI" id="CHEBI:57540"/>
        <dbReference type="ChEBI" id="CHEBI:57945"/>
        <dbReference type="EC" id="7.1.1.2"/>
    </reaction>
</comment>
<evidence type="ECO:0000256" key="8">
    <source>
        <dbReference type="ARBA" id="ARBA00049551"/>
    </source>
</evidence>
<keyword evidence="9" id="KW-0830">Ubiquinone</keyword>
<dbReference type="GeneID" id="77424868"/>
<dbReference type="AlphaFoldDB" id="A0A9E8RSX2"/>
<dbReference type="RefSeq" id="YP_010585971.1">
    <property type="nucleotide sequence ID" value="NC_069239.1"/>
</dbReference>
<comment type="function">
    <text evidence="9">Core subunit of the mitochondrial membrane respiratory chain NADH dehydrogenase (Complex I) which catalyzes electron transfer from NADH through the respiratory chain, using ubiquinone as an electron acceptor. Essential for the catalytic activity of complex I.</text>
</comment>
<keyword evidence="9" id="KW-0679">Respiratory chain</keyword>
<dbReference type="Pfam" id="PF00507">
    <property type="entry name" value="Oxidored_q4"/>
    <property type="match status" value="1"/>
</dbReference>
<dbReference type="EMBL" id="OL677997">
    <property type="protein sequence ID" value="UZZ43707.1"/>
    <property type="molecule type" value="Genomic_DNA"/>
</dbReference>
<dbReference type="GO" id="GO:0030964">
    <property type="term" value="C:NADH dehydrogenase complex"/>
    <property type="evidence" value="ECO:0007669"/>
    <property type="project" value="TreeGrafter"/>
</dbReference>
<dbReference type="CTD" id="4537"/>
<keyword evidence="9" id="KW-0249">Electron transport</keyword>
<reference evidence="10" key="2">
    <citation type="journal article" date="2022" name="Syst. Entomol.">
        <title>Massive gene rearrangements of mitochondrial genomes and implications for the phylogeny of Trichoptera (Insecta).</title>
        <authorList>
            <person name="Ge X."/>
            <person name="Peng L."/>
            <person name="Vogler A.P."/>
            <person name="Morse J.C."/>
            <person name="Yang L."/>
            <person name="Sun C."/>
            <person name="Wang B."/>
        </authorList>
    </citation>
    <scope>NUCLEOTIDE SEQUENCE</scope>
</reference>
<evidence type="ECO:0000256" key="5">
    <source>
        <dbReference type="ARBA" id="ARBA00022692"/>
    </source>
</evidence>
<protein>
    <recommendedName>
        <fullName evidence="3 9">NADH-ubiquinone oxidoreductase chain 3</fullName>
        <ecNumber evidence="9">7.1.1.2</ecNumber>
    </recommendedName>
</protein>
<dbReference type="Gene3D" id="1.20.58.1610">
    <property type="entry name" value="NADH:ubiquinone/plastoquinone oxidoreductase, chain 3"/>
    <property type="match status" value="1"/>
</dbReference>
<dbReference type="EC" id="7.1.1.2" evidence="9"/>
<evidence type="ECO:0000256" key="4">
    <source>
        <dbReference type="ARBA" id="ARBA00022448"/>
    </source>
</evidence>
<geneLocation type="mitochondrion" evidence="10"/>
<evidence type="ECO:0000256" key="7">
    <source>
        <dbReference type="ARBA" id="ARBA00023136"/>
    </source>
</evidence>
<proteinExistence type="inferred from homology"/>
<dbReference type="PANTHER" id="PTHR11058">
    <property type="entry name" value="NADH-UBIQUINONE OXIDOREDUCTASE CHAIN 3"/>
    <property type="match status" value="1"/>
</dbReference>
<feature type="transmembrane region" description="Helical" evidence="9">
    <location>
        <begin position="6"/>
        <end position="25"/>
    </location>
</feature>
<evidence type="ECO:0000256" key="9">
    <source>
        <dbReference type="RuleBase" id="RU003640"/>
    </source>
</evidence>
<evidence type="ECO:0000256" key="6">
    <source>
        <dbReference type="ARBA" id="ARBA00022989"/>
    </source>
</evidence>
<evidence type="ECO:0000256" key="3">
    <source>
        <dbReference type="ARBA" id="ARBA00021007"/>
    </source>
</evidence>
<dbReference type="GO" id="GO:0008137">
    <property type="term" value="F:NADH dehydrogenase (ubiquinone) activity"/>
    <property type="evidence" value="ECO:0007669"/>
    <property type="project" value="UniProtKB-UniRule"/>
</dbReference>
<name>A0A9E8RSX2_9NEOP</name>
<evidence type="ECO:0000313" key="10">
    <source>
        <dbReference type="EMBL" id="UZZ43707.1"/>
    </source>
</evidence>